<proteinExistence type="predicted"/>
<feature type="domain" description="SGNH hydrolase-type esterase" evidence="2">
    <location>
        <begin position="66"/>
        <end position="236"/>
    </location>
</feature>
<feature type="region of interest" description="Disordered" evidence="1">
    <location>
        <begin position="253"/>
        <end position="272"/>
    </location>
</feature>
<evidence type="ECO:0000313" key="3">
    <source>
        <dbReference type="EMBL" id="TFU32460.1"/>
    </source>
</evidence>
<dbReference type="Pfam" id="PF13472">
    <property type="entry name" value="Lipase_GDSL_2"/>
    <property type="match status" value="1"/>
</dbReference>
<gene>
    <name evidence="3" type="ORF">E4U02_10630</name>
</gene>
<keyword evidence="4" id="KW-1185">Reference proteome</keyword>
<evidence type="ECO:0000256" key="1">
    <source>
        <dbReference type="SAM" id="MobiDB-lite"/>
    </source>
</evidence>
<sequence length="272" mass="28691">MASVTRPSRAAVALLVTAVVAVLAAVAAGALRPWAAPVAEVQQASAEQSVITPATIRLPEQPRVLVFGDSWTYGSAATPIHRGYAYVLAELLGGTTVVDGGRGSGYLRPGIDRPDFATRIAALDPSAAYDLIVIQGSINDRHSPAQGYGAAVNAAWDELVRIYPDTPVVVLGPAPQVLPVEPATARIDRDLASLAADRQWWYISPIRDQWITPENYATVIDTSELGRDHPSVAGHAYLAQRLAEALHEITDPVTSVEASDGEAAEPVAPALP</sequence>
<organism evidence="3 4">
    <name type="scientific">Microbacterium paludicola</name>
    <dbReference type="NCBI Taxonomy" id="300019"/>
    <lineage>
        <taxon>Bacteria</taxon>
        <taxon>Bacillati</taxon>
        <taxon>Actinomycetota</taxon>
        <taxon>Actinomycetes</taxon>
        <taxon>Micrococcales</taxon>
        <taxon>Microbacteriaceae</taxon>
        <taxon>Microbacterium</taxon>
    </lineage>
</organism>
<dbReference type="CDD" id="cd00229">
    <property type="entry name" value="SGNH_hydrolase"/>
    <property type="match status" value="1"/>
</dbReference>
<name>A0A4Y9FV94_9MICO</name>
<comment type="caution">
    <text evidence="3">The sequence shown here is derived from an EMBL/GenBank/DDBJ whole genome shotgun (WGS) entry which is preliminary data.</text>
</comment>
<evidence type="ECO:0000313" key="4">
    <source>
        <dbReference type="Proteomes" id="UP000298358"/>
    </source>
</evidence>
<dbReference type="EMBL" id="SPQB01000025">
    <property type="protein sequence ID" value="TFU32460.1"/>
    <property type="molecule type" value="Genomic_DNA"/>
</dbReference>
<dbReference type="Proteomes" id="UP000298358">
    <property type="component" value="Unassembled WGS sequence"/>
</dbReference>
<keyword evidence="3" id="KW-0378">Hydrolase</keyword>
<dbReference type="RefSeq" id="WP_135114818.1">
    <property type="nucleotide sequence ID" value="NZ_JADGLL010000025.1"/>
</dbReference>
<evidence type="ECO:0000259" key="2">
    <source>
        <dbReference type="Pfam" id="PF13472"/>
    </source>
</evidence>
<protein>
    <submittedName>
        <fullName evidence="3">SGNH/GDSL hydrolase family protein</fullName>
    </submittedName>
</protein>
<dbReference type="InterPro" id="IPR036514">
    <property type="entry name" value="SGNH_hydro_sf"/>
</dbReference>
<reference evidence="3 4" key="1">
    <citation type="submission" date="2019-03" db="EMBL/GenBank/DDBJ databases">
        <title>Diversity of the mouse oral microbiome.</title>
        <authorList>
            <person name="Joseph S."/>
            <person name="Aduse-Opoku J."/>
            <person name="Curtis M."/>
            <person name="Wade W."/>
            <person name="Hashim A."/>
        </authorList>
    </citation>
    <scope>NUCLEOTIDE SEQUENCE [LARGE SCALE GENOMIC DNA]</scope>
    <source>
        <strain evidence="3 4">P1012</strain>
    </source>
</reference>
<dbReference type="GO" id="GO:0016787">
    <property type="term" value="F:hydrolase activity"/>
    <property type="evidence" value="ECO:0007669"/>
    <property type="project" value="UniProtKB-KW"/>
</dbReference>
<dbReference type="OrthoDB" id="8215557at2"/>
<dbReference type="SUPFAM" id="SSF52266">
    <property type="entry name" value="SGNH hydrolase"/>
    <property type="match status" value="1"/>
</dbReference>
<dbReference type="Gene3D" id="3.40.50.1110">
    <property type="entry name" value="SGNH hydrolase"/>
    <property type="match status" value="1"/>
</dbReference>
<accession>A0A4Y9FV94</accession>
<dbReference type="InterPro" id="IPR013830">
    <property type="entry name" value="SGNH_hydro"/>
</dbReference>
<dbReference type="AlphaFoldDB" id="A0A4Y9FV94"/>